<sequence length="129" mass="14973">MRPVCMRVTWDLAPMLTTDSDSYSSPDLLFVTRTRLHDRSTSIQSQSSRKQREQQRDCAGVKVRDSRARHLKMRTWMSQVEQQQQKRDILCHVQRVRSPSHLAGIFPSLASRCTFSFMIGISRLANFDS</sequence>
<reference evidence="2 3" key="1">
    <citation type="submission" date="2013-11" db="EMBL/GenBank/DDBJ databases">
        <title>The Genome Sequence of Phytophthora parasitica CJ01A1.</title>
        <authorList>
            <consortium name="The Broad Institute Genomics Platform"/>
            <person name="Russ C."/>
            <person name="Tyler B."/>
            <person name="Panabieres F."/>
            <person name="Shan W."/>
            <person name="Tripathy S."/>
            <person name="Grunwald N."/>
            <person name="Machado M."/>
            <person name="Johnson C.S."/>
            <person name="Walker B."/>
            <person name="Young S.K."/>
            <person name="Zeng Q."/>
            <person name="Gargeya S."/>
            <person name="Fitzgerald M."/>
            <person name="Haas B."/>
            <person name="Abouelleil A."/>
            <person name="Allen A.W."/>
            <person name="Alvarado L."/>
            <person name="Arachchi H.M."/>
            <person name="Berlin A.M."/>
            <person name="Chapman S.B."/>
            <person name="Gainer-Dewar J."/>
            <person name="Goldberg J."/>
            <person name="Griggs A."/>
            <person name="Gujja S."/>
            <person name="Hansen M."/>
            <person name="Howarth C."/>
            <person name="Imamovic A."/>
            <person name="Ireland A."/>
            <person name="Larimer J."/>
            <person name="McCowan C."/>
            <person name="Murphy C."/>
            <person name="Pearson M."/>
            <person name="Poon T.W."/>
            <person name="Priest M."/>
            <person name="Roberts A."/>
            <person name="Saif S."/>
            <person name="Shea T."/>
            <person name="Sisk P."/>
            <person name="Sykes S."/>
            <person name="Wortman J."/>
            <person name="Nusbaum C."/>
            <person name="Birren B."/>
        </authorList>
    </citation>
    <scope>NUCLEOTIDE SEQUENCE [LARGE SCALE GENOMIC DNA]</scope>
    <source>
        <strain evidence="2 3">CJ01A1</strain>
    </source>
</reference>
<dbReference type="AlphaFoldDB" id="W2X9D3"/>
<feature type="region of interest" description="Disordered" evidence="1">
    <location>
        <begin position="38"/>
        <end position="64"/>
    </location>
</feature>
<protein>
    <submittedName>
        <fullName evidence="2">Uncharacterized protein</fullName>
    </submittedName>
</protein>
<proteinExistence type="predicted"/>
<dbReference type="Proteomes" id="UP000018958">
    <property type="component" value="Unassembled WGS sequence"/>
</dbReference>
<dbReference type="EMBL" id="ANIX01001457">
    <property type="protein sequence ID" value="ETP18529.1"/>
    <property type="molecule type" value="Genomic_DNA"/>
</dbReference>
<evidence type="ECO:0000256" key="1">
    <source>
        <dbReference type="SAM" id="MobiDB-lite"/>
    </source>
</evidence>
<evidence type="ECO:0000313" key="3">
    <source>
        <dbReference type="Proteomes" id="UP000018958"/>
    </source>
</evidence>
<accession>W2X9D3</accession>
<comment type="caution">
    <text evidence="2">The sequence shown here is derived from an EMBL/GenBank/DDBJ whole genome shotgun (WGS) entry which is preliminary data.</text>
</comment>
<evidence type="ECO:0000313" key="2">
    <source>
        <dbReference type="EMBL" id="ETP18529.1"/>
    </source>
</evidence>
<organism evidence="2 3">
    <name type="scientific">Phytophthora nicotianae CJ01A1</name>
    <dbReference type="NCBI Taxonomy" id="1317063"/>
    <lineage>
        <taxon>Eukaryota</taxon>
        <taxon>Sar</taxon>
        <taxon>Stramenopiles</taxon>
        <taxon>Oomycota</taxon>
        <taxon>Peronosporomycetes</taxon>
        <taxon>Peronosporales</taxon>
        <taxon>Peronosporaceae</taxon>
        <taxon>Phytophthora</taxon>
    </lineage>
</organism>
<name>W2X9D3_PHYNI</name>
<gene>
    <name evidence="2" type="ORF">F441_07263</name>
</gene>